<proteinExistence type="predicted"/>
<evidence type="ECO:0000313" key="2">
    <source>
        <dbReference type="EMBL" id="KRX15108.1"/>
    </source>
</evidence>
<dbReference type="Proteomes" id="UP000054630">
    <property type="component" value="Unassembled WGS sequence"/>
</dbReference>
<feature type="compositionally biased region" description="Basic and acidic residues" evidence="1">
    <location>
        <begin position="41"/>
        <end position="70"/>
    </location>
</feature>
<comment type="caution">
    <text evidence="2">The sequence shown here is derived from an EMBL/GenBank/DDBJ whole genome shotgun (WGS) entry which is preliminary data.</text>
</comment>
<accession>A0A0V0RKS6</accession>
<name>A0A0V0RKS6_9BILA</name>
<dbReference type="EMBL" id="JYDL01000140">
    <property type="protein sequence ID" value="KRX15108.1"/>
    <property type="molecule type" value="Genomic_DNA"/>
</dbReference>
<evidence type="ECO:0000256" key="1">
    <source>
        <dbReference type="SAM" id="MobiDB-lite"/>
    </source>
</evidence>
<dbReference type="AlphaFoldDB" id="A0A0V0RKS6"/>
<dbReference type="OrthoDB" id="5917354at2759"/>
<reference evidence="2 3" key="1">
    <citation type="submission" date="2015-01" db="EMBL/GenBank/DDBJ databases">
        <title>Evolution of Trichinella species and genotypes.</title>
        <authorList>
            <person name="Korhonen P.K."/>
            <person name="Edoardo P."/>
            <person name="Giuseppe L.R."/>
            <person name="Gasser R.B."/>
        </authorList>
    </citation>
    <scope>NUCLEOTIDE SEQUENCE [LARGE SCALE GENOMIC DNA]</scope>
    <source>
        <strain evidence="2">ISS37</strain>
    </source>
</reference>
<organism evidence="2 3">
    <name type="scientific">Trichinella nelsoni</name>
    <dbReference type="NCBI Taxonomy" id="6336"/>
    <lineage>
        <taxon>Eukaryota</taxon>
        <taxon>Metazoa</taxon>
        <taxon>Ecdysozoa</taxon>
        <taxon>Nematoda</taxon>
        <taxon>Enoplea</taxon>
        <taxon>Dorylaimia</taxon>
        <taxon>Trichinellida</taxon>
        <taxon>Trichinellidae</taxon>
        <taxon>Trichinella</taxon>
    </lineage>
</organism>
<feature type="compositionally biased region" description="Basic and acidic residues" evidence="1">
    <location>
        <begin position="78"/>
        <end position="93"/>
    </location>
</feature>
<keyword evidence="3" id="KW-1185">Reference proteome</keyword>
<gene>
    <name evidence="2" type="ORF">T07_6530</name>
</gene>
<evidence type="ECO:0000313" key="3">
    <source>
        <dbReference type="Proteomes" id="UP000054630"/>
    </source>
</evidence>
<protein>
    <submittedName>
        <fullName evidence="2">Uncharacterized protein</fullName>
    </submittedName>
</protein>
<feature type="region of interest" description="Disordered" evidence="1">
    <location>
        <begin position="41"/>
        <end position="93"/>
    </location>
</feature>
<sequence length="141" mass="16395">MMRLVLFAFPAHLPINSARAFKLLKRLTNNAQSIKYLRMSTHDSESGFEVSAEKVSRMEKEQHESRKRESSTPGDHGSSAKEQRLEESRSKETDDGKFIAVYDIHGFEFKWPEKHLKKTNSKNRIKYSYNLNVSDCRDAKK</sequence>